<evidence type="ECO:0000256" key="1">
    <source>
        <dbReference type="SAM" id="SignalP"/>
    </source>
</evidence>
<sequence length="604" mass="69407">MAFSSLLHILTVLVILVVTSSGRIECQWSNWNFFQTPEIPLTLRGEWYSRERGANVFTTIDQYDITDRGRLQEMSSNNNDNFTLVLYNTRNNCHYCMRLLIRTLNVIDKIETPCITAAGGPGARPASMATICRSIDPNQEYVTMFSTNPSGKNCRSSLEGRWRFAYKNQQQFSGECTNSDSKITACQKPGTQFFNINQQFLVEYRACPGMRDTQDALVEYKCLGDWYIGKNHYFAVKNNRETRVEEAYRCFLTNRDDEQFMSVSTTAECNVLRSPQQGPIRWRLSPIKDETVAPKCTLPQNMTGVWINTANFDAEVTIDSTKMVERWKPDTGRLKQETYVCVENRGSRYVMARLGVNGCQKDFVCFQFMKRNHSVLRYRKGQAVVSDSFATVCSWNMFDNQENWIYDIMIAKNPVPIKCPVAGKYKFEQRGDILFENRTRGGITTPKPNVYCKQRVADLSVCNDQKTIAIEPNYCISVDPTGKPVDIYYEPDYEMKCVGYWKENLKSYLITYDPIDAFSRYRCWVYQRTDQNKIAMSMSVGAFCHVTQTEQSSNAREGAQVALALQEYEREADDCPMHFDDGSKPSYETRRMVLNSNAAIITAD</sequence>
<evidence type="ECO:0000259" key="3">
    <source>
        <dbReference type="Pfam" id="PF23070"/>
    </source>
</evidence>
<feature type="signal peptide" evidence="1">
    <location>
        <begin position="1"/>
        <end position="22"/>
    </location>
</feature>
<proteinExistence type="predicted"/>
<dbReference type="Pfam" id="PF23071">
    <property type="entry name" value="DUF7044"/>
    <property type="match status" value="1"/>
</dbReference>
<dbReference type="GO" id="GO:0042060">
    <property type="term" value="P:wound healing"/>
    <property type="evidence" value="ECO:0007669"/>
    <property type="project" value="TreeGrafter"/>
</dbReference>
<dbReference type="PANTHER" id="PTHR22255">
    <property type="entry name" value="LP06548P"/>
    <property type="match status" value="1"/>
</dbReference>
<protein>
    <submittedName>
        <fullName evidence="5">Uncharacterized protein</fullName>
    </submittedName>
</protein>
<gene>
    <name evidence="5" type="ORF">g.15024</name>
</gene>
<evidence type="ECO:0000259" key="2">
    <source>
        <dbReference type="Pfam" id="PF23069"/>
    </source>
</evidence>
<accession>A0A6G1SJS8</accession>
<dbReference type="InterPro" id="IPR055471">
    <property type="entry name" value="DUF7043"/>
</dbReference>
<feature type="domain" description="DUF7043" evidence="3">
    <location>
        <begin position="293"/>
        <end position="406"/>
    </location>
</feature>
<dbReference type="AlphaFoldDB" id="A0A6G1SJS8"/>
<keyword evidence="1" id="KW-0732">Signal</keyword>
<dbReference type="EMBL" id="GGYP01005690">
    <property type="protein sequence ID" value="MDE50461.1"/>
    <property type="molecule type" value="Transcribed_RNA"/>
</dbReference>
<evidence type="ECO:0000313" key="5">
    <source>
        <dbReference type="EMBL" id="MDE50461.1"/>
    </source>
</evidence>
<feature type="domain" description="DUF7042" evidence="2">
    <location>
        <begin position="416"/>
        <end position="553"/>
    </location>
</feature>
<organism evidence="5">
    <name type="scientific">Aceria tosichella</name>
    <name type="common">wheat curl mite</name>
    <dbReference type="NCBI Taxonomy" id="561515"/>
    <lineage>
        <taxon>Eukaryota</taxon>
        <taxon>Metazoa</taxon>
        <taxon>Ecdysozoa</taxon>
        <taxon>Arthropoda</taxon>
        <taxon>Chelicerata</taxon>
        <taxon>Arachnida</taxon>
        <taxon>Acari</taxon>
        <taxon>Acariformes</taxon>
        <taxon>Trombidiformes</taxon>
        <taxon>Prostigmata</taxon>
        <taxon>Eupodina</taxon>
        <taxon>Eriophyoidea</taxon>
        <taxon>Eriophyidae</taxon>
        <taxon>Eriophyinae</taxon>
        <taxon>Aceriini</taxon>
        <taxon>Aceria</taxon>
    </lineage>
</organism>
<dbReference type="InterPro" id="IPR055472">
    <property type="entry name" value="DUF7044"/>
</dbReference>
<dbReference type="PANTHER" id="PTHR22255:SF1">
    <property type="entry name" value="LD32918P"/>
    <property type="match status" value="1"/>
</dbReference>
<feature type="chain" id="PRO_5026346375" evidence="1">
    <location>
        <begin position="23"/>
        <end position="604"/>
    </location>
</feature>
<dbReference type="Pfam" id="PF23070">
    <property type="entry name" value="DUF7043"/>
    <property type="match status" value="1"/>
</dbReference>
<feature type="domain" description="DUF7042" evidence="2">
    <location>
        <begin position="152"/>
        <end position="285"/>
    </location>
</feature>
<evidence type="ECO:0000259" key="4">
    <source>
        <dbReference type="Pfam" id="PF23071"/>
    </source>
</evidence>
<reference evidence="5" key="1">
    <citation type="submission" date="2018-10" db="EMBL/GenBank/DDBJ databases">
        <title>Transcriptome assembly of Aceria tosichella (Wheat curl mite) Type 2.</title>
        <authorList>
            <person name="Scully E.D."/>
            <person name="Geib S.M."/>
            <person name="Palmer N.A."/>
            <person name="Gupta A.K."/>
            <person name="Sarath G."/>
            <person name="Tatineni S."/>
        </authorList>
    </citation>
    <scope>NUCLEOTIDE SEQUENCE</scope>
    <source>
        <strain evidence="5">LincolnNE</strain>
    </source>
</reference>
<dbReference type="Pfam" id="PF23069">
    <property type="entry name" value="DUF7042"/>
    <property type="match status" value="2"/>
</dbReference>
<dbReference type="InterPro" id="IPR055470">
    <property type="entry name" value="DUF7042"/>
</dbReference>
<name>A0A6G1SJS8_9ACAR</name>
<feature type="domain" description="DUF7044" evidence="4">
    <location>
        <begin position="38"/>
        <end position="117"/>
    </location>
</feature>